<dbReference type="Proteomes" id="UP000293637">
    <property type="component" value="Unassembled WGS sequence"/>
</dbReference>
<dbReference type="EMBL" id="SCHB01000113">
    <property type="protein sequence ID" value="TBW68631.1"/>
    <property type="molecule type" value="Genomic_DNA"/>
</dbReference>
<evidence type="ECO:0000313" key="2">
    <source>
        <dbReference type="EMBL" id="TBW68631.1"/>
    </source>
</evidence>
<evidence type="ECO:0000256" key="1">
    <source>
        <dbReference type="SAM" id="Phobius"/>
    </source>
</evidence>
<reference evidence="2 3" key="1">
    <citation type="journal article" date="2019" name="Sci. Transl. Med.">
        <title>Quorum sensing between bacterial species on the skin protects against epidermal injury in atopic dermatitis.</title>
        <authorList>
            <person name="Williams M.R."/>
        </authorList>
    </citation>
    <scope>NUCLEOTIDE SEQUENCE [LARGE SCALE GENOMIC DNA]</scope>
    <source>
        <strain evidence="2 3">E7</strain>
    </source>
</reference>
<name>A0A4Q9W1F4_STALU</name>
<organism evidence="2 3">
    <name type="scientific">Staphylococcus lugdunensis</name>
    <dbReference type="NCBI Taxonomy" id="28035"/>
    <lineage>
        <taxon>Bacteria</taxon>
        <taxon>Bacillati</taxon>
        <taxon>Bacillota</taxon>
        <taxon>Bacilli</taxon>
        <taxon>Bacillales</taxon>
        <taxon>Staphylococcaceae</taxon>
        <taxon>Staphylococcus</taxon>
    </lineage>
</organism>
<gene>
    <name evidence="2" type="ORF">EQ812_12920</name>
</gene>
<dbReference type="AlphaFoldDB" id="A0A4Q9W1F4"/>
<feature type="transmembrane region" description="Helical" evidence="1">
    <location>
        <begin position="31"/>
        <end position="50"/>
    </location>
</feature>
<proteinExistence type="predicted"/>
<keyword evidence="1" id="KW-0472">Membrane</keyword>
<sequence>MSTQELKENDIQNSSIPFVNHFNKLRYQPKWILKSSIVIVLAIISAFITYNTSNELLDNQSIANSQMDENMFRMST</sequence>
<accession>A0A4Q9W1F4</accession>
<comment type="caution">
    <text evidence="2">The sequence shown here is derived from an EMBL/GenBank/DDBJ whole genome shotgun (WGS) entry which is preliminary data.</text>
</comment>
<keyword evidence="1" id="KW-1133">Transmembrane helix</keyword>
<protein>
    <submittedName>
        <fullName evidence="2">YIP1 family protein</fullName>
    </submittedName>
</protein>
<feature type="non-terminal residue" evidence="2">
    <location>
        <position position="76"/>
    </location>
</feature>
<evidence type="ECO:0000313" key="3">
    <source>
        <dbReference type="Proteomes" id="UP000293637"/>
    </source>
</evidence>
<keyword evidence="1" id="KW-0812">Transmembrane</keyword>